<feature type="non-terminal residue" evidence="3">
    <location>
        <position position="813"/>
    </location>
</feature>
<dbReference type="GO" id="GO:0003964">
    <property type="term" value="F:RNA-directed DNA polymerase activity"/>
    <property type="evidence" value="ECO:0007669"/>
    <property type="project" value="UniProtKB-KW"/>
</dbReference>
<evidence type="ECO:0000259" key="2">
    <source>
        <dbReference type="Pfam" id="PF13966"/>
    </source>
</evidence>
<dbReference type="PANTHER" id="PTHR33116">
    <property type="entry name" value="REVERSE TRANSCRIPTASE ZINC-BINDING DOMAIN-CONTAINING PROTEIN-RELATED-RELATED"/>
    <property type="match status" value="1"/>
</dbReference>
<proteinExistence type="predicted"/>
<keyword evidence="3" id="KW-0808">Transferase</keyword>
<dbReference type="PANTHER" id="PTHR33116:SF84">
    <property type="entry name" value="RNA-DIRECTED DNA POLYMERASE"/>
    <property type="match status" value="1"/>
</dbReference>
<comment type="caution">
    <text evidence="3">The sequence shown here is derived from an EMBL/GenBank/DDBJ whole genome shotgun (WGS) entry which is preliminary data.</text>
</comment>
<protein>
    <submittedName>
        <fullName evidence="3">RNA-directed DNA polymerase, eukaryota, reverse transcriptase zinc-binding domain protein</fullName>
    </submittedName>
</protein>
<name>A0ABQ5HTJ7_9ASTR</name>
<reference evidence="3" key="2">
    <citation type="submission" date="2022-01" db="EMBL/GenBank/DDBJ databases">
        <authorList>
            <person name="Yamashiro T."/>
            <person name="Shiraishi A."/>
            <person name="Satake H."/>
            <person name="Nakayama K."/>
        </authorList>
    </citation>
    <scope>NUCLEOTIDE SEQUENCE</scope>
</reference>
<dbReference type="InterPro" id="IPR026960">
    <property type="entry name" value="RVT-Znf"/>
</dbReference>
<evidence type="ECO:0000259" key="1">
    <source>
        <dbReference type="Pfam" id="PF00078"/>
    </source>
</evidence>
<keyword evidence="4" id="KW-1185">Reference proteome</keyword>
<organism evidence="3 4">
    <name type="scientific">Tanacetum coccineum</name>
    <dbReference type="NCBI Taxonomy" id="301880"/>
    <lineage>
        <taxon>Eukaryota</taxon>
        <taxon>Viridiplantae</taxon>
        <taxon>Streptophyta</taxon>
        <taxon>Embryophyta</taxon>
        <taxon>Tracheophyta</taxon>
        <taxon>Spermatophyta</taxon>
        <taxon>Magnoliopsida</taxon>
        <taxon>eudicotyledons</taxon>
        <taxon>Gunneridae</taxon>
        <taxon>Pentapetalae</taxon>
        <taxon>asterids</taxon>
        <taxon>campanulids</taxon>
        <taxon>Asterales</taxon>
        <taxon>Asteraceae</taxon>
        <taxon>Asteroideae</taxon>
        <taxon>Anthemideae</taxon>
        <taxon>Anthemidinae</taxon>
        <taxon>Tanacetum</taxon>
    </lineage>
</organism>
<keyword evidence="3" id="KW-0695">RNA-directed DNA polymerase</keyword>
<evidence type="ECO:0000313" key="3">
    <source>
        <dbReference type="EMBL" id="GJT90597.1"/>
    </source>
</evidence>
<keyword evidence="3" id="KW-0548">Nucleotidyltransferase</keyword>
<dbReference type="Pfam" id="PF00078">
    <property type="entry name" value="RVT_1"/>
    <property type="match status" value="1"/>
</dbReference>
<dbReference type="InterPro" id="IPR000477">
    <property type="entry name" value="RT_dom"/>
</dbReference>
<dbReference type="EMBL" id="BQNB010019937">
    <property type="protein sequence ID" value="GJT90597.1"/>
    <property type="molecule type" value="Genomic_DNA"/>
</dbReference>
<dbReference type="Gene3D" id="2.30.30.100">
    <property type="match status" value="1"/>
</dbReference>
<reference evidence="3" key="1">
    <citation type="journal article" date="2022" name="Int. J. Mol. Sci.">
        <title>Draft Genome of Tanacetum Coccineum: Genomic Comparison of Closely Related Tanacetum-Family Plants.</title>
        <authorList>
            <person name="Yamashiro T."/>
            <person name="Shiraishi A."/>
            <person name="Nakayama K."/>
            <person name="Satake H."/>
        </authorList>
    </citation>
    <scope>NUCLEOTIDE SEQUENCE</scope>
</reference>
<gene>
    <name evidence="3" type="ORF">Tco_1079442</name>
</gene>
<dbReference type="Pfam" id="PF13966">
    <property type="entry name" value="zf-RVT"/>
    <property type="match status" value="1"/>
</dbReference>
<dbReference type="Proteomes" id="UP001151760">
    <property type="component" value="Unassembled WGS sequence"/>
</dbReference>
<evidence type="ECO:0000313" key="4">
    <source>
        <dbReference type="Proteomes" id="UP001151760"/>
    </source>
</evidence>
<feature type="domain" description="Reverse transcriptase" evidence="1">
    <location>
        <begin position="116"/>
        <end position="283"/>
    </location>
</feature>
<sequence length="813" mass="93136">MVAAIAASIAASNMRFKYCKGIVGRLIRICDEFVKDVVVPGAILIYDVLNSINYWKGKMIHLAWHIVGTDVCKAVKEFFAKGKLLGELNATLITLVPKISTPKKVSDFRPIACCNITDNLLLSQELLKGYDCKKGPKRCSMKIDIQKAYDTVDWGFLEDTLRLFWISSQNGNMDYGFYGSFNLILQQKIKEDGCFKYHFGCKRLKITHLSFADDLLVLCNGDANSVKVIKKALDSFSKVSGLHPNLGKSIIFCGNMDKGDIERILHILPFKQGKLPMRYLGVPLVAKKIGVKDCKCLLDKIKDRISCWKNNSLSYAGRTQLLASVLASIQVYWASVFRFPKMVIKDMERLFKGFLWNKGELQRGKARVSWKEVCQPKQNGGLGLKPIESWNPSCETPMECCCQKRYSLGAVDLHGKAERKECLGVRNGCNISTWHDKWCHLPALDSIVSRREIFAAGFSNEDTIAGCILHNKWKWPEEWYSKYPILNQYIVPTLNNNISDKLMWIGNNGCEKEYAINHVWKDLRILNAYVQWWKVIWFTQNVPRHAFVLWMAIKGKLVTQDKLNVWYPGKNLKCPLCLKIEDSHKHLFFECDYSKSVWREMQSLANIQQLNDLESSMNSLASLPCKNNIWSVVRRLCVADTVYHLWQERNLRTFQDKNRSYKCLITVIKDNIKSRLIVGKNMVLRPAEFVTSQRNRSDTEIKGVFGYSRWPCILNLSLSELMFWNSINWSGLGRRLAGLLLGGCMFPGNDAWSSLLDLLYSEDVADVHKPKLMARKCSYSEKLIVSEGFDEYLNLVLDQAEEVSIKKKTRKPL</sequence>
<feature type="domain" description="Reverse transcriptase zinc-binding" evidence="2">
    <location>
        <begin position="514"/>
        <end position="598"/>
    </location>
</feature>
<accession>A0ABQ5HTJ7</accession>